<dbReference type="Proteomes" id="UP000692954">
    <property type="component" value="Unassembled WGS sequence"/>
</dbReference>
<proteinExistence type="predicted"/>
<dbReference type="AlphaFoldDB" id="A0A8S1ML91"/>
<keyword evidence="2" id="KW-1185">Reference proteome</keyword>
<evidence type="ECO:0000313" key="1">
    <source>
        <dbReference type="EMBL" id="CAD8081697.1"/>
    </source>
</evidence>
<organism evidence="1 2">
    <name type="scientific">Paramecium sonneborni</name>
    <dbReference type="NCBI Taxonomy" id="65129"/>
    <lineage>
        <taxon>Eukaryota</taxon>
        <taxon>Sar</taxon>
        <taxon>Alveolata</taxon>
        <taxon>Ciliophora</taxon>
        <taxon>Intramacronucleata</taxon>
        <taxon>Oligohymenophorea</taxon>
        <taxon>Peniculida</taxon>
        <taxon>Parameciidae</taxon>
        <taxon>Paramecium</taxon>
    </lineage>
</organism>
<sequence>MVGCTIATSTHIKIIGYRSRNILNLTKYISAKQDNFINFCKNNGLSDSNYFDLQYIRTIIYMQQNLVLMNLMVQFTQRIPQQIRDYLINSMLSVNFPNNRSQKELREIFHIIQIKLTIICKENQFNQFQCRKQINKQNINIKKERKFLKIYFNNQNFKLIFYQ</sequence>
<dbReference type="EMBL" id="CAJJDN010000042">
    <property type="protein sequence ID" value="CAD8081697.1"/>
    <property type="molecule type" value="Genomic_DNA"/>
</dbReference>
<name>A0A8S1ML91_9CILI</name>
<evidence type="ECO:0000313" key="2">
    <source>
        <dbReference type="Proteomes" id="UP000692954"/>
    </source>
</evidence>
<comment type="caution">
    <text evidence="1">The sequence shown here is derived from an EMBL/GenBank/DDBJ whole genome shotgun (WGS) entry which is preliminary data.</text>
</comment>
<dbReference type="OrthoDB" id="439808at2759"/>
<accession>A0A8S1ML91</accession>
<reference evidence="1" key="1">
    <citation type="submission" date="2021-01" db="EMBL/GenBank/DDBJ databases">
        <authorList>
            <consortium name="Genoscope - CEA"/>
            <person name="William W."/>
        </authorList>
    </citation>
    <scope>NUCLEOTIDE SEQUENCE</scope>
</reference>
<protein>
    <submittedName>
        <fullName evidence="1">Uncharacterized protein</fullName>
    </submittedName>
</protein>
<gene>
    <name evidence="1" type="ORF">PSON_ATCC_30995.1.T0420173</name>
</gene>